<keyword evidence="3" id="KW-1185">Reference proteome</keyword>
<protein>
    <submittedName>
        <fullName evidence="2">Uncharacterized protein</fullName>
    </submittedName>
</protein>
<evidence type="ECO:0000256" key="1">
    <source>
        <dbReference type="SAM" id="MobiDB-lite"/>
    </source>
</evidence>
<sequence length="66" mass="7403">MTGSQNIAKGFRISQNRSSRAMESVTEDNIQLLMSQLHFPRAPHANFNNKVLLLSLEEINSFSPEG</sequence>
<organism evidence="2 3">
    <name type="scientific">Alligator mississippiensis</name>
    <name type="common">American alligator</name>
    <dbReference type="NCBI Taxonomy" id="8496"/>
    <lineage>
        <taxon>Eukaryota</taxon>
        <taxon>Metazoa</taxon>
        <taxon>Chordata</taxon>
        <taxon>Craniata</taxon>
        <taxon>Vertebrata</taxon>
        <taxon>Euteleostomi</taxon>
        <taxon>Archelosauria</taxon>
        <taxon>Archosauria</taxon>
        <taxon>Crocodylia</taxon>
        <taxon>Alligatoridae</taxon>
        <taxon>Alligatorinae</taxon>
        <taxon>Alligator</taxon>
    </lineage>
</organism>
<proteinExistence type="predicted"/>
<dbReference type="Proteomes" id="UP000050525">
    <property type="component" value="Unassembled WGS sequence"/>
</dbReference>
<gene>
    <name evidence="2" type="ORF">Y1Q_0016585</name>
</gene>
<feature type="region of interest" description="Disordered" evidence="1">
    <location>
        <begin position="1"/>
        <end position="20"/>
    </location>
</feature>
<comment type="caution">
    <text evidence="2">The sequence shown here is derived from an EMBL/GenBank/DDBJ whole genome shotgun (WGS) entry which is preliminary data.</text>
</comment>
<dbReference type="EMBL" id="AKHW03006004">
    <property type="protein sequence ID" value="KYO24759.1"/>
    <property type="molecule type" value="Genomic_DNA"/>
</dbReference>
<reference evidence="2 3" key="1">
    <citation type="journal article" date="2012" name="Genome Biol.">
        <title>Sequencing three crocodilian genomes to illuminate the evolution of archosaurs and amniotes.</title>
        <authorList>
            <person name="St John J.A."/>
            <person name="Braun E.L."/>
            <person name="Isberg S.R."/>
            <person name="Miles L.G."/>
            <person name="Chong A.Y."/>
            <person name="Gongora J."/>
            <person name="Dalzell P."/>
            <person name="Moran C."/>
            <person name="Bed'hom B."/>
            <person name="Abzhanov A."/>
            <person name="Burgess S.C."/>
            <person name="Cooksey A.M."/>
            <person name="Castoe T.A."/>
            <person name="Crawford N.G."/>
            <person name="Densmore L.D."/>
            <person name="Drew J.C."/>
            <person name="Edwards S.V."/>
            <person name="Faircloth B.C."/>
            <person name="Fujita M.K."/>
            <person name="Greenwold M.J."/>
            <person name="Hoffmann F.G."/>
            <person name="Howard J.M."/>
            <person name="Iguchi T."/>
            <person name="Janes D.E."/>
            <person name="Khan S.Y."/>
            <person name="Kohno S."/>
            <person name="de Koning A.J."/>
            <person name="Lance S.L."/>
            <person name="McCarthy F.M."/>
            <person name="McCormack J.E."/>
            <person name="Merchant M.E."/>
            <person name="Peterson D.G."/>
            <person name="Pollock D.D."/>
            <person name="Pourmand N."/>
            <person name="Raney B.J."/>
            <person name="Roessler K.A."/>
            <person name="Sanford J.R."/>
            <person name="Sawyer R.H."/>
            <person name="Schmidt C.J."/>
            <person name="Triplett E.W."/>
            <person name="Tuberville T.D."/>
            <person name="Venegas-Anaya M."/>
            <person name="Howard J.T."/>
            <person name="Jarvis E.D."/>
            <person name="Guillette L.J.Jr."/>
            <person name="Glenn T.C."/>
            <person name="Green R.E."/>
            <person name="Ray D.A."/>
        </authorList>
    </citation>
    <scope>NUCLEOTIDE SEQUENCE [LARGE SCALE GENOMIC DNA]</scope>
    <source>
        <strain evidence="2">KSC_2009_1</strain>
    </source>
</reference>
<accession>A0A151MJW8</accession>
<evidence type="ECO:0000313" key="2">
    <source>
        <dbReference type="EMBL" id="KYO24759.1"/>
    </source>
</evidence>
<evidence type="ECO:0000313" key="3">
    <source>
        <dbReference type="Proteomes" id="UP000050525"/>
    </source>
</evidence>
<name>A0A151MJW8_ALLMI</name>
<dbReference type="AlphaFoldDB" id="A0A151MJW8"/>